<dbReference type="PRINTS" id="PR00038">
    <property type="entry name" value="HTHLUXR"/>
</dbReference>
<dbReference type="EMBL" id="JACHKY010000003">
    <property type="protein sequence ID" value="MBB4798241.1"/>
    <property type="molecule type" value="Genomic_DNA"/>
</dbReference>
<evidence type="ECO:0000313" key="2">
    <source>
        <dbReference type="EMBL" id="MBB4798241.1"/>
    </source>
</evidence>
<feature type="domain" description="HTH luxR-type" evidence="1">
    <location>
        <begin position="136"/>
        <end position="193"/>
    </location>
</feature>
<dbReference type="RefSeq" id="WP_184269566.1">
    <property type="nucleotide sequence ID" value="NZ_JACHKY010000003.1"/>
</dbReference>
<evidence type="ECO:0000313" key="3">
    <source>
        <dbReference type="Proteomes" id="UP000539957"/>
    </source>
</evidence>
<protein>
    <submittedName>
        <fullName evidence="2">DNA-binding CsgD family transcriptional regulator</fullName>
    </submittedName>
</protein>
<dbReference type="Proteomes" id="UP000539957">
    <property type="component" value="Unassembled WGS sequence"/>
</dbReference>
<sequence>MQLSGSKLRDDRWSAGEQAAAIELWGRHCSRPAVIIDADLRLIWSNPSGGLLLSTDPDLREIGGRLQLKAGTTQEFRSFLNDVDDQPCAWVLPRGEERGCIVMRVTKVLLDSNEAFVIAFSDTRDVERIWAKFGPALGLTAAEESILKRLVDGANVEAAALALGVSVATARTHIKRAYGKLGVSSREEMFAELLPFRLG</sequence>
<dbReference type="Gene3D" id="1.10.10.10">
    <property type="entry name" value="Winged helix-like DNA-binding domain superfamily/Winged helix DNA-binding domain"/>
    <property type="match status" value="1"/>
</dbReference>
<dbReference type="SUPFAM" id="SSF46894">
    <property type="entry name" value="C-terminal effector domain of the bipartite response regulators"/>
    <property type="match status" value="1"/>
</dbReference>
<keyword evidence="2" id="KW-0238">DNA-binding</keyword>
<gene>
    <name evidence="2" type="ORF">HNP32_001985</name>
</gene>
<organism evidence="2 3">
    <name type="scientific">Brevundimonas bullata</name>
    <dbReference type="NCBI Taxonomy" id="13160"/>
    <lineage>
        <taxon>Bacteria</taxon>
        <taxon>Pseudomonadati</taxon>
        <taxon>Pseudomonadota</taxon>
        <taxon>Alphaproteobacteria</taxon>
        <taxon>Caulobacterales</taxon>
        <taxon>Caulobacteraceae</taxon>
        <taxon>Brevundimonas</taxon>
    </lineage>
</organism>
<name>A0A7W7N4C0_9CAUL</name>
<dbReference type="GO" id="GO:0006355">
    <property type="term" value="P:regulation of DNA-templated transcription"/>
    <property type="evidence" value="ECO:0007669"/>
    <property type="project" value="InterPro"/>
</dbReference>
<dbReference type="InterPro" id="IPR016032">
    <property type="entry name" value="Sig_transdc_resp-reg_C-effctor"/>
</dbReference>
<proteinExistence type="predicted"/>
<dbReference type="GO" id="GO:0003677">
    <property type="term" value="F:DNA binding"/>
    <property type="evidence" value="ECO:0007669"/>
    <property type="project" value="UniProtKB-KW"/>
</dbReference>
<dbReference type="InterPro" id="IPR000792">
    <property type="entry name" value="Tscrpt_reg_LuxR_C"/>
</dbReference>
<reference evidence="2 3" key="1">
    <citation type="submission" date="2020-08" db="EMBL/GenBank/DDBJ databases">
        <title>Functional genomics of gut bacteria from endangered species of beetles.</title>
        <authorList>
            <person name="Carlos-Shanley C."/>
        </authorList>
    </citation>
    <scope>NUCLEOTIDE SEQUENCE [LARGE SCALE GENOMIC DNA]</scope>
    <source>
        <strain evidence="2 3">S00123</strain>
    </source>
</reference>
<keyword evidence="3" id="KW-1185">Reference proteome</keyword>
<comment type="caution">
    <text evidence="2">The sequence shown here is derived from an EMBL/GenBank/DDBJ whole genome shotgun (WGS) entry which is preliminary data.</text>
</comment>
<dbReference type="InterPro" id="IPR036388">
    <property type="entry name" value="WH-like_DNA-bd_sf"/>
</dbReference>
<dbReference type="SMART" id="SM00421">
    <property type="entry name" value="HTH_LUXR"/>
    <property type="match status" value="1"/>
</dbReference>
<dbReference type="AlphaFoldDB" id="A0A7W7N4C0"/>
<accession>A0A7W7N4C0</accession>
<dbReference type="Pfam" id="PF00196">
    <property type="entry name" value="GerE"/>
    <property type="match status" value="1"/>
</dbReference>
<evidence type="ECO:0000259" key="1">
    <source>
        <dbReference type="SMART" id="SM00421"/>
    </source>
</evidence>